<dbReference type="SUPFAM" id="SSF56281">
    <property type="entry name" value="Metallo-hydrolase/oxidoreductase"/>
    <property type="match status" value="1"/>
</dbReference>
<gene>
    <name evidence="1" type="ORF">ABUH87_15130</name>
</gene>
<comment type="caution">
    <text evidence="1">The sequence shown here is derived from an EMBL/GenBank/DDBJ whole genome shotgun (WGS) entry which is preliminary data.</text>
</comment>
<reference evidence="1 2" key="1">
    <citation type="submission" date="2024-06" db="EMBL/GenBank/DDBJ databases">
        <title>Novosphingobium rhizovicinus M1R2S20.</title>
        <authorList>
            <person name="Sun J.-Q."/>
        </authorList>
    </citation>
    <scope>NUCLEOTIDE SEQUENCE [LARGE SCALE GENOMIC DNA]</scope>
    <source>
        <strain evidence="1 2">M1R2S20</strain>
    </source>
</reference>
<evidence type="ECO:0008006" key="3">
    <source>
        <dbReference type="Google" id="ProtNLM"/>
    </source>
</evidence>
<protein>
    <recommendedName>
        <fullName evidence="3">Metallo-beta-lactamase superfamily protein</fullName>
    </recommendedName>
</protein>
<name>A0ABV3REG2_9SPHN</name>
<dbReference type="EMBL" id="JBFNXR010000052">
    <property type="protein sequence ID" value="MEW9856471.1"/>
    <property type="molecule type" value="Genomic_DNA"/>
</dbReference>
<evidence type="ECO:0000313" key="1">
    <source>
        <dbReference type="EMBL" id="MEW9856471.1"/>
    </source>
</evidence>
<proteinExistence type="predicted"/>
<organism evidence="1 2">
    <name type="scientific">Novosphingobium rhizovicinum</name>
    <dbReference type="NCBI Taxonomy" id="3228928"/>
    <lineage>
        <taxon>Bacteria</taxon>
        <taxon>Pseudomonadati</taxon>
        <taxon>Pseudomonadota</taxon>
        <taxon>Alphaproteobacteria</taxon>
        <taxon>Sphingomonadales</taxon>
        <taxon>Sphingomonadaceae</taxon>
        <taxon>Novosphingobium</taxon>
    </lineage>
</organism>
<evidence type="ECO:0000313" key="2">
    <source>
        <dbReference type="Proteomes" id="UP001556118"/>
    </source>
</evidence>
<sequence>MRQLSDGFWNLRGKFKIAGVIDIGTQMSVARRANGRFIILDSYSADGADREQLLSLTDGGRKVDAIINVHPFHTLHCRAFHGLFPEARLIGTRRHRDKLPDLPWEQGVIEDAAVQAEFEEDFAFSVPRGVDFICPDESVHVASVLVRHRASGIVHVDDTINVFQPPRLLRAILPQPKLRFHPMLAKALQNRPGAADEYAAWARLLAEEWSDTRIVCAAHSAIRTLPQGGWRAELLSALDAVEKTLKAHRAAHR</sequence>
<dbReference type="InterPro" id="IPR036866">
    <property type="entry name" value="RibonucZ/Hydroxyglut_hydro"/>
</dbReference>
<keyword evidence="2" id="KW-1185">Reference proteome</keyword>
<accession>A0ABV3REG2</accession>
<dbReference type="RefSeq" id="WP_367774923.1">
    <property type="nucleotide sequence ID" value="NZ_JBFNXR010000052.1"/>
</dbReference>
<dbReference type="Proteomes" id="UP001556118">
    <property type="component" value="Unassembled WGS sequence"/>
</dbReference>